<dbReference type="Gene3D" id="3.30.70.560">
    <property type="entry name" value="7,8-Dihydro-6-hydroxymethylpterin-pyrophosphokinase HPPK"/>
    <property type="match status" value="1"/>
</dbReference>
<evidence type="ECO:0000259" key="13">
    <source>
        <dbReference type="Pfam" id="PF01288"/>
    </source>
</evidence>
<evidence type="ECO:0000256" key="3">
    <source>
        <dbReference type="ARBA" id="ARBA00013253"/>
    </source>
</evidence>
<dbReference type="PANTHER" id="PTHR43071:SF1">
    <property type="entry name" value="2-AMINO-4-HYDROXY-6-HYDROXYMETHYLDIHYDROPTERIDINE PYROPHOSPHOKINASE"/>
    <property type="match status" value="1"/>
</dbReference>
<comment type="function">
    <text evidence="10">Catalyzes the transfer of pyrophosphate from adenosine triphosphate (ATP) to 6-hydroxymethyl-7,8-dihydropterin, an enzymatic step in folate biosynthesis pathway.</text>
</comment>
<dbReference type="AlphaFoldDB" id="A0A841JZ34"/>
<proteinExistence type="inferred from homology"/>
<comment type="caution">
    <text evidence="14">The sequence shown here is derived from an EMBL/GenBank/DDBJ whole genome shotgun (WGS) entry which is preliminary data.</text>
</comment>
<keyword evidence="8" id="KW-0067">ATP-binding</keyword>
<accession>A0A841JZ34</accession>
<dbReference type="GO" id="GO:0046656">
    <property type="term" value="P:folic acid biosynthetic process"/>
    <property type="evidence" value="ECO:0007669"/>
    <property type="project" value="UniProtKB-KW"/>
</dbReference>
<dbReference type="GO" id="GO:0046654">
    <property type="term" value="P:tetrahydrofolate biosynthetic process"/>
    <property type="evidence" value="ECO:0007669"/>
    <property type="project" value="UniProtKB-UniPathway"/>
</dbReference>
<dbReference type="InterPro" id="IPR000550">
    <property type="entry name" value="Hppk"/>
</dbReference>
<evidence type="ECO:0000256" key="5">
    <source>
        <dbReference type="ARBA" id="ARBA00022679"/>
    </source>
</evidence>
<dbReference type="SUPFAM" id="SSF55083">
    <property type="entry name" value="6-hydroxymethyl-7,8-dihydropterin pyrophosphokinase, HPPK"/>
    <property type="match status" value="1"/>
</dbReference>
<dbReference type="RefSeq" id="WP_375782549.1">
    <property type="nucleotide sequence ID" value="NZ_JACHEK010000007.1"/>
</dbReference>
<evidence type="ECO:0000256" key="8">
    <source>
        <dbReference type="ARBA" id="ARBA00022840"/>
    </source>
</evidence>
<dbReference type="UniPathway" id="UPA00077">
    <property type="reaction ID" value="UER00155"/>
</dbReference>
<evidence type="ECO:0000256" key="6">
    <source>
        <dbReference type="ARBA" id="ARBA00022741"/>
    </source>
</evidence>
<evidence type="ECO:0000256" key="7">
    <source>
        <dbReference type="ARBA" id="ARBA00022777"/>
    </source>
</evidence>
<evidence type="ECO:0000313" key="14">
    <source>
        <dbReference type="EMBL" id="MBB6145657.1"/>
    </source>
</evidence>
<keyword evidence="6" id="KW-0547">Nucleotide-binding</keyword>
<name>A0A841JZ34_9BACT</name>
<evidence type="ECO:0000256" key="1">
    <source>
        <dbReference type="ARBA" id="ARBA00005051"/>
    </source>
</evidence>
<dbReference type="InterPro" id="IPR035907">
    <property type="entry name" value="Hppk_sf"/>
</dbReference>
<dbReference type="GO" id="GO:0003848">
    <property type="term" value="F:2-amino-4-hydroxy-6-hydroxymethyldihydropteridine diphosphokinase activity"/>
    <property type="evidence" value="ECO:0007669"/>
    <property type="project" value="UniProtKB-EC"/>
</dbReference>
<evidence type="ECO:0000256" key="4">
    <source>
        <dbReference type="ARBA" id="ARBA00016218"/>
    </source>
</evidence>
<dbReference type="Proteomes" id="UP000538666">
    <property type="component" value="Unassembled WGS sequence"/>
</dbReference>
<evidence type="ECO:0000313" key="15">
    <source>
        <dbReference type="Proteomes" id="UP000538666"/>
    </source>
</evidence>
<sequence length="185" mass="19729">MAYIGIGSNQPLGDRQPEQLVAAAVRELEGIGRVRAVSSLYATQPVGFADQPSFINAAVELETVTGPEKLLGALIEIERRYGRNRSLSVPKGPRSLDLDLLFMACDGLPITLDSPTLTLPHPEAPRRRFVLAPLAEIAPGLRHPVSQKSIAELLAELPDEGSNAIGAVRCFGNTVNIASITGKGR</sequence>
<keyword evidence="15" id="KW-1185">Reference proteome</keyword>
<dbReference type="Pfam" id="PF01288">
    <property type="entry name" value="HPPK"/>
    <property type="match status" value="1"/>
</dbReference>
<evidence type="ECO:0000256" key="11">
    <source>
        <dbReference type="ARBA" id="ARBA00029766"/>
    </source>
</evidence>
<feature type="domain" description="7,8-dihydro-6-hydroxymethylpterin-pyrophosphokinase" evidence="13">
    <location>
        <begin position="3"/>
        <end position="139"/>
    </location>
</feature>
<organism evidence="14 15">
    <name type="scientific">Silvibacterium bohemicum</name>
    <dbReference type="NCBI Taxonomy" id="1577686"/>
    <lineage>
        <taxon>Bacteria</taxon>
        <taxon>Pseudomonadati</taxon>
        <taxon>Acidobacteriota</taxon>
        <taxon>Terriglobia</taxon>
        <taxon>Terriglobales</taxon>
        <taxon>Acidobacteriaceae</taxon>
        <taxon>Silvibacterium</taxon>
    </lineage>
</organism>
<reference evidence="14 15" key="1">
    <citation type="submission" date="2020-08" db="EMBL/GenBank/DDBJ databases">
        <title>Genomic Encyclopedia of Type Strains, Phase IV (KMG-IV): sequencing the most valuable type-strain genomes for metagenomic binning, comparative biology and taxonomic classification.</title>
        <authorList>
            <person name="Goeker M."/>
        </authorList>
    </citation>
    <scope>NUCLEOTIDE SEQUENCE [LARGE SCALE GENOMIC DNA]</scope>
    <source>
        <strain evidence="14 15">DSM 103733</strain>
    </source>
</reference>
<keyword evidence="5 14" id="KW-0808">Transferase</keyword>
<evidence type="ECO:0000256" key="10">
    <source>
        <dbReference type="ARBA" id="ARBA00029409"/>
    </source>
</evidence>
<dbReference type="EMBL" id="JACHEK010000007">
    <property type="protein sequence ID" value="MBB6145657.1"/>
    <property type="molecule type" value="Genomic_DNA"/>
</dbReference>
<dbReference type="EC" id="2.7.6.3" evidence="3"/>
<comment type="similarity">
    <text evidence="2">Belongs to the HPPK family.</text>
</comment>
<keyword evidence="9" id="KW-0289">Folate biosynthesis</keyword>
<dbReference type="NCBIfam" id="TIGR01498">
    <property type="entry name" value="folK"/>
    <property type="match status" value="1"/>
</dbReference>
<gene>
    <name evidence="14" type="ORF">HNQ77_003618</name>
</gene>
<keyword evidence="7 14" id="KW-0418">Kinase</keyword>
<dbReference type="PANTHER" id="PTHR43071">
    <property type="entry name" value="2-AMINO-4-HYDROXY-6-HYDROXYMETHYLDIHYDROPTERIDINE PYROPHOSPHOKINASE"/>
    <property type="match status" value="1"/>
</dbReference>
<dbReference type="GO" id="GO:0016301">
    <property type="term" value="F:kinase activity"/>
    <property type="evidence" value="ECO:0007669"/>
    <property type="project" value="UniProtKB-KW"/>
</dbReference>
<protein>
    <recommendedName>
        <fullName evidence="4">2-amino-4-hydroxy-6-hydroxymethyldihydropteridine pyrophosphokinase</fullName>
        <ecNumber evidence="3">2.7.6.3</ecNumber>
    </recommendedName>
    <alternativeName>
        <fullName evidence="11">6-hydroxymethyl-7,8-dihydropterin pyrophosphokinase</fullName>
    </alternativeName>
    <alternativeName>
        <fullName evidence="12">7,8-dihydro-6-hydroxymethylpterin-pyrophosphokinase</fullName>
    </alternativeName>
</protein>
<dbReference type="GO" id="GO:0005524">
    <property type="term" value="F:ATP binding"/>
    <property type="evidence" value="ECO:0007669"/>
    <property type="project" value="UniProtKB-KW"/>
</dbReference>
<evidence type="ECO:0000256" key="9">
    <source>
        <dbReference type="ARBA" id="ARBA00022909"/>
    </source>
</evidence>
<evidence type="ECO:0000256" key="12">
    <source>
        <dbReference type="ARBA" id="ARBA00033413"/>
    </source>
</evidence>
<comment type="pathway">
    <text evidence="1">Cofactor biosynthesis; tetrahydrofolate biosynthesis; 2-amino-4-hydroxy-6-hydroxymethyl-7,8-dihydropteridine diphosphate from 7,8-dihydroneopterin triphosphate: step 4/4.</text>
</comment>
<dbReference type="CDD" id="cd00483">
    <property type="entry name" value="HPPK"/>
    <property type="match status" value="1"/>
</dbReference>
<evidence type="ECO:0000256" key="2">
    <source>
        <dbReference type="ARBA" id="ARBA00005810"/>
    </source>
</evidence>